<dbReference type="AlphaFoldDB" id="A0A9X2JJR6"/>
<evidence type="ECO:0000313" key="4">
    <source>
        <dbReference type="Proteomes" id="UP001155241"/>
    </source>
</evidence>
<reference evidence="3" key="1">
    <citation type="submission" date="2022-06" db="EMBL/GenBank/DDBJ databases">
        <title>Aeoliella straminimaris, a novel planctomycete from sediments.</title>
        <authorList>
            <person name="Vitorino I.R."/>
            <person name="Lage O.M."/>
        </authorList>
    </citation>
    <scope>NUCLEOTIDE SEQUENCE</scope>
    <source>
        <strain evidence="3">ICT_H6.2</strain>
    </source>
</reference>
<proteinExistence type="predicted"/>
<evidence type="ECO:0000259" key="2">
    <source>
        <dbReference type="Pfam" id="PF06439"/>
    </source>
</evidence>
<dbReference type="Proteomes" id="UP001155241">
    <property type="component" value="Unassembled WGS sequence"/>
</dbReference>
<sequence>MLSIQSCPRAARIVLSFIAILLFGHQAIAADSANEGEFVPLFDGKTLQGWTTADGKPVTRGWQAEDGLLVRTGSGGSIYTEKDYGNFELRFEWRISRRGNSGIKYRIAHYDKGTFGRPGWLGYEYQIWDDANRNSSADTSTAAIYMLQAPKKDKKLKPTDEFNTGRIVAVGSHLEHWLNGEKVLDVDTDTPEWAQQIKKTKFGPVKNIFQNPKGRIQLQDHGNKVWFRNIEIREIESE</sequence>
<dbReference type="Pfam" id="PF06439">
    <property type="entry name" value="3keto-disac_hyd"/>
    <property type="match status" value="1"/>
</dbReference>
<feature type="signal peptide" evidence="1">
    <location>
        <begin position="1"/>
        <end position="29"/>
    </location>
</feature>
<dbReference type="Gene3D" id="2.60.120.560">
    <property type="entry name" value="Exo-inulinase, domain 1"/>
    <property type="match status" value="1"/>
</dbReference>
<dbReference type="RefSeq" id="WP_252856043.1">
    <property type="nucleotide sequence ID" value="NZ_JAMXLR010000092.1"/>
</dbReference>
<evidence type="ECO:0000313" key="3">
    <source>
        <dbReference type="EMBL" id="MCO6047937.1"/>
    </source>
</evidence>
<organism evidence="3 4">
    <name type="scientific">Aeoliella straminimaris</name>
    <dbReference type="NCBI Taxonomy" id="2954799"/>
    <lineage>
        <taxon>Bacteria</taxon>
        <taxon>Pseudomonadati</taxon>
        <taxon>Planctomycetota</taxon>
        <taxon>Planctomycetia</taxon>
        <taxon>Pirellulales</taxon>
        <taxon>Lacipirellulaceae</taxon>
        <taxon>Aeoliella</taxon>
    </lineage>
</organism>
<dbReference type="InterPro" id="IPR010496">
    <property type="entry name" value="AL/BT2_dom"/>
</dbReference>
<dbReference type="EMBL" id="JAMXLR010000092">
    <property type="protein sequence ID" value="MCO6047937.1"/>
    <property type="molecule type" value="Genomic_DNA"/>
</dbReference>
<dbReference type="GO" id="GO:0016787">
    <property type="term" value="F:hydrolase activity"/>
    <property type="evidence" value="ECO:0007669"/>
    <property type="project" value="InterPro"/>
</dbReference>
<gene>
    <name evidence="3" type="ORF">NG895_28870</name>
</gene>
<feature type="chain" id="PRO_5040899296" evidence="1">
    <location>
        <begin position="30"/>
        <end position="238"/>
    </location>
</feature>
<accession>A0A9X2JJR6</accession>
<name>A0A9X2JJR6_9BACT</name>
<keyword evidence="4" id="KW-1185">Reference proteome</keyword>
<feature type="domain" description="3-keto-alpha-glucoside-1,2-lyase/3-keto-2-hydroxy-glucal hydratase" evidence="2">
    <location>
        <begin position="38"/>
        <end position="233"/>
    </location>
</feature>
<protein>
    <submittedName>
        <fullName evidence="3">DUF1080 domain-containing protein</fullName>
    </submittedName>
</protein>
<comment type="caution">
    <text evidence="3">The sequence shown here is derived from an EMBL/GenBank/DDBJ whole genome shotgun (WGS) entry which is preliminary data.</text>
</comment>
<evidence type="ECO:0000256" key="1">
    <source>
        <dbReference type="SAM" id="SignalP"/>
    </source>
</evidence>
<keyword evidence="1" id="KW-0732">Signal</keyword>